<reference evidence="7" key="2">
    <citation type="submission" date="2021-01" db="UniProtKB">
        <authorList>
            <consortium name="EnsemblPlants"/>
        </authorList>
    </citation>
    <scope>IDENTIFICATION</scope>
</reference>
<feature type="domain" description="Terpene synthase metal-binding" evidence="6">
    <location>
        <begin position="222"/>
        <end position="294"/>
    </location>
</feature>
<dbReference type="GO" id="GO:0016114">
    <property type="term" value="P:terpenoid biosynthetic process"/>
    <property type="evidence" value="ECO:0007669"/>
    <property type="project" value="InterPro"/>
</dbReference>
<dbReference type="InParanoid" id="A0A7N2M9H2"/>
<dbReference type="PANTHER" id="PTHR31225">
    <property type="entry name" value="OS04G0344100 PROTEIN-RELATED"/>
    <property type="match status" value="1"/>
</dbReference>
<dbReference type="SUPFAM" id="SSF48576">
    <property type="entry name" value="Terpenoid synthases"/>
    <property type="match status" value="1"/>
</dbReference>
<dbReference type="InterPro" id="IPR008930">
    <property type="entry name" value="Terpenoid_cyclase/PrenylTrfase"/>
</dbReference>
<evidence type="ECO:0000313" key="8">
    <source>
        <dbReference type="Proteomes" id="UP000594261"/>
    </source>
</evidence>
<keyword evidence="3" id="KW-0460">Magnesium</keyword>
<dbReference type="EnsemblPlants" id="QL08p014161:mrna">
    <property type="protein sequence ID" value="QL08p014161:mrna"/>
    <property type="gene ID" value="QL08p014161"/>
</dbReference>
<dbReference type="Proteomes" id="UP000594261">
    <property type="component" value="Chromosome 8"/>
</dbReference>
<evidence type="ECO:0000313" key="7">
    <source>
        <dbReference type="EnsemblPlants" id="QL08p014161:mrna"/>
    </source>
</evidence>
<dbReference type="Gramene" id="QL08p014161:mrna">
    <property type="protein sequence ID" value="QL08p014161:mrna"/>
    <property type="gene ID" value="QL08p014161"/>
</dbReference>
<dbReference type="EMBL" id="LRBV02000008">
    <property type="status" value="NOT_ANNOTATED_CDS"/>
    <property type="molecule type" value="Genomic_DNA"/>
</dbReference>
<dbReference type="InterPro" id="IPR001906">
    <property type="entry name" value="Terpene_synth_N"/>
</dbReference>
<evidence type="ECO:0000259" key="6">
    <source>
        <dbReference type="Pfam" id="PF03936"/>
    </source>
</evidence>
<evidence type="ECO:0000256" key="3">
    <source>
        <dbReference type="ARBA" id="ARBA00022842"/>
    </source>
</evidence>
<comment type="cofactor">
    <cofactor evidence="1">
        <name>Mg(2+)</name>
        <dbReference type="ChEBI" id="CHEBI:18420"/>
    </cofactor>
</comment>
<dbReference type="Gene3D" id="1.50.10.130">
    <property type="entry name" value="Terpene synthase, N-terminal domain"/>
    <property type="match status" value="1"/>
</dbReference>
<dbReference type="InterPro" id="IPR005630">
    <property type="entry name" value="Terpene_synthase_metal-bd"/>
</dbReference>
<dbReference type="PANTHER" id="PTHR31225:SF221">
    <property type="entry name" value="(-)-GERMACRENE D SYNTHASE"/>
    <property type="match status" value="1"/>
</dbReference>
<dbReference type="SUPFAM" id="SSF48239">
    <property type="entry name" value="Terpenoid cyclases/Protein prenyltransferases"/>
    <property type="match status" value="1"/>
</dbReference>
<dbReference type="AlphaFoldDB" id="A0A7N2M9H2"/>
<keyword evidence="2" id="KW-0479">Metal-binding</keyword>
<dbReference type="OMA" id="TGTCQPH"/>
<reference evidence="7 8" key="1">
    <citation type="journal article" date="2016" name="G3 (Bethesda)">
        <title>First Draft Assembly and Annotation of the Genome of a California Endemic Oak Quercus lobata Nee (Fagaceae).</title>
        <authorList>
            <person name="Sork V.L."/>
            <person name="Fitz-Gibbon S.T."/>
            <person name="Puiu D."/>
            <person name="Crepeau M."/>
            <person name="Gugger P.F."/>
            <person name="Sherman R."/>
            <person name="Stevens K."/>
            <person name="Langley C.H."/>
            <person name="Pellegrini M."/>
            <person name="Salzberg S.L."/>
        </authorList>
    </citation>
    <scope>NUCLEOTIDE SEQUENCE [LARGE SCALE GENOMIC DNA]</scope>
    <source>
        <strain evidence="7 8">cv. SW786</strain>
    </source>
</reference>
<keyword evidence="4" id="KW-0456">Lyase</keyword>
<evidence type="ECO:0000256" key="2">
    <source>
        <dbReference type="ARBA" id="ARBA00022723"/>
    </source>
</evidence>
<dbReference type="Gene3D" id="1.10.600.10">
    <property type="entry name" value="Farnesyl Diphosphate Synthase"/>
    <property type="match status" value="1"/>
</dbReference>
<keyword evidence="8" id="KW-1185">Reference proteome</keyword>
<dbReference type="InterPro" id="IPR050148">
    <property type="entry name" value="Terpene_synthase-like"/>
</dbReference>
<protein>
    <submittedName>
        <fullName evidence="7">Uncharacterized protein</fullName>
    </submittedName>
</protein>
<dbReference type="GO" id="GO:0010333">
    <property type="term" value="F:terpene synthase activity"/>
    <property type="evidence" value="ECO:0007669"/>
    <property type="project" value="InterPro"/>
</dbReference>
<dbReference type="InterPro" id="IPR008949">
    <property type="entry name" value="Isoprenoid_synthase_dom_sf"/>
</dbReference>
<dbReference type="Pfam" id="PF01397">
    <property type="entry name" value="Terpene_synth"/>
    <property type="match status" value="1"/>
</dbReference>
<feature type="domain" description="Terpene synthase N-terminal" evidence="5">
    <location>
        <begin position="67"/>
        <end position="165"/>
    </location>
</feature>
<evidence type="ECO:0000256" key="1">
    <source>
        <dbReference type="ARBA" id="ARBA00001946"/>
    </source>
</evidence>
<name>A0A7N2M9H2_QUELO</name>
<evidence type="ECO:0000256" key="4">
    <source>
        <dbReference type="ARBA" id="ARBA00023239"/>
    </source>
</evidence>
<dbReference type="Pfam" id="PF03936">
    <property type="entry name" value="Terpene_synth_C"/>
    <property type="match status" value="1"/>
</dbReference>
<dbReference type="GO" id="GO:0000287">
    <property type="term" value="F:magnesium ion binding"/>
    <property type="evidence" value="ECO:0007669"/>
    <property type="project" value="InterPro"/>
</dbReference>
<organism evidence="7 8">
    <name type="scientific">Quercus lobata</name>
    <name type="common">Valley oak</name>
    <dbReference type="NCBI Taxonomy" id="97700"/>
    <lineage>
        <taxon>Eukaryota</taxon>
        <taxon>Viridiplantae</taxon>
        <taxon>Streptophyta</taxon>
        <taxon>Embryophyta</taxon>
        <taxon>Tracheophyta</taxon>
        <taxon>Spermatophyta</taxon>
        <taxon>Magnoliopsida</taxon>
        <taxon>eudicotyledons</taxon>
        <taxon>Gunneridae</taxon>
        <taxon>Pentapetalae</taxon>
        <taxon>rosids</taxon>
        <taxon>fabids</taxon>
        <taxon>Fagales</taxon>
        <taxon>Fagaceae</taxon>
        <taxon>Quercus</taxon>
    </lineage>
</organism>
<dbReference type="FunFam" id="1.50.10.130:FF:000001">
    <property type="entry name" value="Isoprene synthase, chloroplastic"/>
    <property type="match status" value="1"/>
</dbReference>
<evidence type="ECO:0000259" key="5">
    <source>
        <dbReference type="Pfam" id="PF01397"/>
    </source>
</evidence>
<sequence length="308" mass="35951">MHSQVSAVAATAKNDMPQIIRRSANFQPSIWGDRFLTYASEFLETEQFEATSSGIEGRGDVTLLDIDDQENDDDLYTVALQFRLLRQQGYYISCDKFTKFKDSNGNFKDSLINDARAMLSLYEATHLRVHGEDILDEALVFTTTHLEFVASHLSTPLAAQVRHALKQPIHKGLPRLEARHYFSIYEEDSSHNKVLHSFAKLDFNILQKMHQKELSDIARWWKELNFSKKLPFIRDRVIECYFWILGVFFEPEYFHARRILTKVIAMTSTIDDIYDVYGTFEEIELFTEAIERLKLINILRSLLYFFHG</sequence>
<dbReference type="InterPro" id="IPR036965">
    <property type="entry name" value="Terpene_synth_N_sf"/>
</dbReference>
<proteinExistence type="predicted"/>
<accession>A0A7N2M9H2</accession>